<name>A0A369MSC0_EGGLN</name>
<sequence length="259" mass="28974">MERERTGVGYTVHELAELSGCTVRTLHHYDDLGLVPAQRANNGYRRYGAAEVDRLHQVLLYRECGMPLAAIGRLLDDPAFDARDALAGHLRELHARKRRLDGLIASVEKTLACMEGSATMEDEEKFEAFKQGLVDENEQRYGKEVRERWGDDAADASNAKLMGMSVEQYRRTQELEQGVKDALVAAMAAGDPTGEDAHRAADLHRQWLCKFWKDGTYSKAAHLGLAEMYVADDRFKAYYEAVAPGAAEFLRDAIKAYCA</sequence>
<accession>A0A369MSC0</accession>
<evidence type="ECO:0000256" key="2">
    <source>
        <dbReference type="ARBA" id="ARBA00023125"/>
    </source>
</evidence>
<dbReference type="PROSITE" id="PS50937">
    <property type="entry name" value="HTH_MERR_2"/>
    <property type="match status" value="1"/>
</dbReference>
<evidence type="ECO:0000313" key="7">
    <source>
        <dbReference type="Proteomes" id="UP000253752"/>
    </source>
</evidence>
<evidence type="ECO:0000313" key="6">
    <source>
        <dbReference type="EMBL" id="RDB80181.1"/>
    </source>
</evidence>
<keyword evidence="1" id="KW-0805">Transcription regulation</keyword>
<dbReference type="SUPFAM" id="SSF46955">
    <property type="entry name" value="Putative DNA-binding domain"/>
    <property type="match status" value="1"/>
</dbReference>
<dbReference type="SMART" id="SM00422">
    <property type="entry name" value="HTH_MERR"/>
    <property type="match status" value="1"/>
</dbReference>
<dbReference type="Pfam" id="PF13411">
    <property type="entry name" value="MerR_1"/>
    <property type="match status" value="1"/>
</dbReference>
<dbReference type="RefSeq" id="WP_009609417.1">
    <property type="nucleotide sequence ID" value="NZ_AP025575.1"/>
</dbReference>
<gene>
    <name evidence="6" type="ORF">C1872_05950</name>
</gene>
<dbReference type="Proteomes" id="UP000253752">
    <property type="component" value="Unassembled WGS sequence"/>
</dbReference>
<dbReference type="CDD" id="cd01106">
    <property type="entry name" value="HTH_TipAL-Mta"/>
    <property type="match status" value="1"/>
</dbReference>
<evidence type="ECO:0000256" key="1">
    <source>
        <dbReference type="ARBA" id="ARBA00023015"/>
    </source>
</evidence>
<comment type="caution">
    <text evidence="6">The sequence shown here is derived from an EMBL/GenBank/DDBJ whole genome shotgun (WGS) entry which is preliminary data.</text>
</comment>
<dbReference type="PRINTS" id="PR00040">
    <property type="entry name" value="HTHMERR"/>
</dbReference>
<proteinExistence type="predicted"/>
<dbReference type="InterPro" id="IPR009061">
    <property type="entry name" value="DNA-bd_dom_put_sf"/>
</dbReference>
<organism evidence="6 7">
    <name type="scientific">Eggerthella lenta</name>
    <name type="common">Eubacterium lentum</name>
    <dbReference type="NCBI Taxonomy" id="84112"/>
    <lineage>
        <taxon>Bacteria</taxon>
        <taxon>Bacillati</taxon>
        <taxon>Actinomycetota</taxon>
        <taxon>Coriobacteriia</taxon>
        <taxon>Eggerthellales</taxon>
        <taxon>Eggerthellaceae</taxon>
        <taxon>Eggerthella</taxon>
    </lineage>
</organism>
<dbReference type="EMBL" id="PPTX01000007">
    <property type="protein sequence ID" value="RDB80181.1"/>
    <property type="molecule type" value="Genomic_DNA"/>
</dbReference>
<dbReference type="SUPFAM" id="SSF89082">
    <property type="entry name" value="Antibiotic binding domain of TipA-like multidrug resistance regulators"/>
    <property type="match status" value="1"/>
</dbReference>
<protein>
    <submittedName>
        <fullName evidence="6">MerR family transcriptional regulator</fullName>
    </submittedName>
</protein>
<dbReference type="GO" id="GO:0003677">
    <property type="term" value="F:DNA binding"/>
    <property type="evidence" value="ECO:0007669"/>
    <property type="project" value="UniProtKB-KW"/>
</dbReference>
<dbReference type="InterPro" id="IPR047057">
    <property type="entry name" value="MerR_fam"/>
</dbReference>
<dbReference type="Gene3D" id="1.10.1660.10">
    <property type="match status" value="1"/>
</dbReference>
<evidence type="ECO:0000259" key="5">
    <source>
        <dbReference type="PROSITE" id="PS50937"/>
    </source>
</evidence>
<keyword evidence="2" id="KW-0238">DNA-binding</keyword>
<evidence type="ECO:0000256" key="3">
    <source>
        <dbReference type="ARBA" id="ARBA00023159"/>
    </source>
</evidence>
<keyword evidence="3" id="KW-0010">Activator</keyword>
<feature type="domain" description="HTH merR-type" evidence="5">
    <location>
        <begin position="9"/>
        <end position="77"/>
    </location>
</feature>
<dbReference type="PANTHER" id="PTHR30204:SF90">
    <property type="entry name" value="HTH-TYPE TRANSCRIPTIONAL ACTIVATOR MTA"/>
    <property type="match status" value="1"/>
</dbReference>
<dbReference type="InterPro" id="IPR036244">
    <property type="entry name" value="TipA-like_antibiotic-bd"/>
</dbReference>
<evidence type="ECO:0000256" key="4">
    <source>
        <dbReference type="ARBA" id="ARBA00023163"/>
    </source>
</evidence>
<dbReference type="InterPro" id="IPR000551">
    <property type="entry name" value="MerR-type_HTH_dom"/>
</dbReference>
<dbReference type="GO" id="GO:0003700">
    <property type="term" value="F:DNA-binding transcription factor activity"/>
    <property type="evidence" value="ECO:0007669"/>
    <property type="project" value="InterPro"/>
</dbReference>
<dbReference type="AlphaFoldDB" id="A0A369MSC0"/>
<dbReference type="Gene3D" id="1.10.490.50">
    <property type="entry name" value="Antibiotic binding domain of TipA-like multidrug resistance regulators"/>
    <property type="match status" value="1"/>
</dbReference>
<dbReference type="InterPro" id="IPR012925">
    <property type="entry name" value="TipAS_dom"/>
</dbReference>
<reference evidence="6 7" key="1">
    <citation type="journal article" date="2018" name="Elife">
        <title>Discovery and characterization of a prevalent human gut bacterial enzyme sufficient for the inactivation of a family of plant toxins.</title>
        <authorList>
            <person name="Koppel N."/>
            <person name="Bisanz J.E."/>
            <person name="Pandelia M.E."/>
            <person name="Turnbaugh P.J."/>
            <person name="Balskus E.P."/>
        </authorList>
    </citation>
    <scope>NUCLEOTIDE SEQUENCE [LARGE SCALE GENOMIC DNA]</scope>
    <source>
        <strain evidence="6 7">MR1 #12</strain>
    </source>
</reference>
<keyword evidence="4" id="KW-0804">Transcription</keyword>
<dbReference type="PANTHER" id="PTHR30204">
    <property type="entry name" value="REDOX-CYCLING DRUG-SENSING TRANSCRIPTIONAL ACTIVATOR SOXR"/>
    <property type="match status" value="1"/>
</dbReference>
<dbReference type="Pfam" id="PF07739">
    <property type="entry name" value="TipAS"/>
    <property type="match status" value="1"/>
</dbReference>